<dbReference type="Gene3D" id="1.10.10.630">
    <property type="entry name" value="DnaD domain-like"/>
    <property type="match status" value="1"/>
</dbReference>
<dbReference type="KEGG" id="spg:SpyM3_1139"/>
<organism evidence="4 5">
    <name type="scientific">Streptococcus pyogenes serotype M3 (strain ATCC BAA-595 / MGAS315)</name>
    <dbReference type="NCBI Taxonomy" id="198466"/>
    <lineage>
        <taxon>Bacteria</taxon>
        <taxon>Bacillati</taxon>
        <taxon>Bacillota</taxon>
        <taxon>Bacilli</taxon>
        <taxon>Lactobacillales</taxon>
        <taxon>Streptococcaceae</taxon>
        <taxon>Streptococcus</taxon>
    </lineage>
</organism>
<dbReference type="AlphaFoldDB" id="A0A0H2UW37"/>
<dbReference type="Proteomes" id="UP000000564">
    <property type="component" value="Chromosome"/>
</dbReference>
<dbReference type="Pfam" id="PF07261">
    <property type="entry name" value="DnaB_2"/>
    <property type="match status" value="1"/>
</dbReference>
<dbReference type="PANTHER" id="PTHR37293">
    <property type="entry name" value="PHAGE REPLICATION PROTEIN-RELATED"/>
    <property type="match status" value="1"/>
</dbReference>
<name>A0A0H2UW37_STRP3</name>
<reference evidence="4 5" key="1">
    <citation type="journal article" date="2002" name="Proc. Natl. Acad. Sci. U.S.A.">
        <title>Genome sequence of a serotype M3 strain of group A Streptococcus: phage-encoded toxins, the high-virulence phenotype, and clone emergence.</title>
        <authorList>
            <person name="Beres S.B."/>
            <person name="Sylva G.L."/>
            <person name="Barbian K.D."/>
            <person name="Lei B."/>
            <person name="Hoff J.S."/>
            <person name="Mammarella N.D."/>
            <person name="Liu M.Y."/>
            <person name="Smoot J.C."/>
            <person name="Porcella S.F."/>
            <person name="Parkins L.D."/>
            <person name="Campbell D.S."/>
            <person name="Smith T.M."/>
            <person name="McCormick J.K."/>
            <person name="Leung D.Y."/>
            <person name="Schlievert P.M."/>
            <person name="Musser J.M."/>
        </authorList>
    </citation>
    <scope>NUCLEOTIDE SEQUENCE [LARGE SCALE GENOMIC DNA]</scope>
    <source>
        <strain evidence="5">ATCC BAA-595 / MGAS315</strain>
    </source>
</reference>
<dbReference type="InterPro" id="IPR006343">
    <property type="entry name" value="DnaB/C_C"/>
</dbReference>
<evidence type="ECO:0000256" key="1">
    <source>
        <dbReference type="ARBA" id="ARBA00093462"/>
    </source>
</evidence>
<evidence type="ECO:0000313" key="4">
    <source>
        <dbReference type="EMBL" id="AAM79746.1"/>
    </source>
</evidence>
<dbReference type="SUPFAM" id="SSF158499">
    <property type="entry name" value="DnaD domain-like"/>
    <property type="match status" value="1"/>
</dbReference>
<dbReference type="NCBIfam" id="TIGR01446">
    <property type="entry name" value="DnaD_dom"/>
    <property type="match status" value="1"/>
</dbReference>
<evidence type="ECO:0000313" key="5">
    <source>
        <dbReference type="Proteomes" id="UP000000564"/>
    </source>
</evidence>
<protein>
    <recommendedName>
        <fullName evidence="3">DnaB/C C-terminal domain-containing protein</fullName>
    </recommendedName>
</protein>
<proteinExistence type="inferred from homology"/>
<gene>
    <name evidence="4" type="ordered locus">SpyM3_1139</name>
</gene>
<evidence type="ECO:0000259" key="3">
    <source>
        <dbReference type="Pfam" id="PF07261"/>
    </source>
</evidence>
<dbReference type="PANTHER" id="PTHR37293:SF6">
    <property type="entry name" value="DNA REPLICATION PROTEIN DNAD"/>
    <property type="match status" value="1"/>
</dbReference>
<feature type="compositionally biased region" description="Polar residues" evidence="2">
    <location>
        <begin position="91"/>
        <end position="102"/>
    </location>
</feature>
<dbReference type="InterPro" id="IPR034829">
    <property type="entry name" value="DnaD-like_sf"/>
</dbReference>
<feature type="domain" description="DnaB/C C-terminal" evidence="3">
    <location>
        <begin position="7"/>
        <end position="79"/>
    </location>
</feature>
<evidence type="ECO:0000256" key="2">
    <source>
        <dbReference type="SAM" id="MobiDB-lite"/>
    </source>
</evidence>
<dbReference type="RefSeq" id="WP_011017564.1">
    <property type="nucleotide sequence ID" value="NC_004070.1"/>
</dbReference>
<dbReference type="EMBL" id="AE014074">
    <property type="protein sequence ID" value="AAM79746.1"/>
    <property type="molecule type" value="Genomic_DNA"/>
</dbReference>
<accession>A0A0H2UW37</accession>
<dbReference type="InterPro" id="IPR053162">
    <property type="entry name" value="DnaD"/>
</dbReference>
<comment type="similarity">
    <text evidence="1">Belongs to the DnaB/DnaD family.</text>
</comment>
<sequence>MDEKKLFENFQLTFGRMISPFEIEDIQKWIHEDNMPIEVVNLALREAVENNKISWKYINKILVDWYKSGDTTVEKVRDRLQRFDDSKKQRSVTTSNVPSWSNPDYKEPDLKEFALGSMDGIEDGSGDF</sequence>
<feature type="region of interest" description="Disordered" evidence="2">
    <location>
        <begin position="84"/>
        <end position="108"/>
    </location>
</feature>
<dbReference type="HOGENOM" id="CLU_1958405_0_0_9"/>